<dbReference type="OrthoDB" id="1143855at2"/>
<dbReference type="RefSeq" id="WP_073214402.1">
    <property type="nucleotide sequence ID" value="NZ_FNNS01000004.1"/>
</dbReference>
<feature type="domain" description="Lipocalin-like" evidence="1">
    <location>
        <begin position="29"/>
        <end position="119"/>
    </location>
</feature>
<sequence>MYFRIASSLLLLIAFSCSKPNPEAQKQNLEGYWEIKAVEMPDGSKKQFGVNTIVDHIEVKADSGVRTKVSPKLDGSFTTNGVSENFILKIEDDSLRMHYKTPYDEWTETILESKDSTLIVKNRQDLVYTYRKFKKFDLVN</sequence>
<protein>
    <recommendedName>
        <fullName evidence="1">Lipocalin-like domain-containing protein</fullName>
    </recommendedName>
</protein>
<name>A0A1M6B5W3_9FLAO</name>
<dbReference type="Proteomes" id="UP000184172">
    <property type="component" value="Unassembled WGS sequence"/>
</dbReference>
<dbReference type="PROSITE" id="PS51257">
    <property type="entry name" value="PROKAR_LIPOPROTEIN"/>
    <property type="match status" value="1"/>
</dbReference>
<dbReference type="AlphaFoldDB" id="A0A1M6B5W3"/>
<dbReference type="Pfam" id="PF13648">
    <property type="entry name" value="Lipocalin_4"/>
    <property type="match status" value="1"/>
</dbReference>
<dbReference type="STRING" id="797419.SAMN05216556_104115"/>
<evidence type="ECO:0000313" key="2">
    <source>
        <dbReference type="EMBL" id="SHI44132.1"/>
    </source>
</evidence>
<dbReference type="InterPro" id="IPR024311">
    <property type="entry name" value="Lipocalin-like"/>
</dbReference>
<proteinExistence type="predicted"/>
<evidence type="ECO:0000313" key="3">
    <source>
        <dbReference type="Proteomes" id="UP000184172"/>
    </source>
</evidence>
<gene>
    <name evidence="2" type="ORF">SAMN04487908_102112</name>
</gene>
<dbReference type="EMBL" id="FQYV01000002">
    <property type="protein sequence ID" value="SHI44132.1"/>
    <property type="molecule type" value="Genomic_DNA"/>
</dbReference>
<keyword evidence="3" id="KW-1185">Reference proteome</keyword>
<reference evidence="3" key="1">
    <citation type="submission" date="2016-11" db="EMBL/GenBank/DDBJ databases">
        <authorList>
            <person name="Varghese N."/>
            <person name="Submissions S."/>
        </authorList>
    </citation>
    <scope>NUCLEOTIDE SEQUENCE [LARGE SCALE GENOMIC DNA]</scope>
    <source>
        <strain evidence="3">DSM 26349</strain>
    </source>
</reference>
<evidence type="ECO:0000259" key="1">
    <source>
        <dbReference type="Pfam" id="PF13648"/>
    </source>
</evidence>
<accession>A0A1M6B5W3</accession>
<organism evidence="2 3">
    <name type="scientific">Aequorivita viscosa</name>
    <dbReference type="NCBI Taxonomy" id="797419"/>
    <lineage>
        <taxon>Bacteria</taxon>
        <taxon>Pseudomonadati</taxon>
        <taxon>Bacteroidota</taxon>
        <taxon>Flavobacteriia</taxon>
        <taxon>Flavobacteriales</taxon>
        <taxon>Flavobacteriaceae</taxon>
        <taxon>Aequorivita</taxon>
    </lineage>
</organism>